<evidence type="ECO:0008006" key="4">
    <source>
        <dbReference type="Google" id="ProtNLM"/>
    </source>
</evidence>
<feature type="transmembrane region" description="Helical" evidence="1">
    <location>
        <begin position="128"/>
        <end position="150"/>
    </location>
</feature>
<feature type="transmembrane region" description="Helical" evidence="1">
    <location>
        <begin position="49"/>
        <end position="75"/>
    </location>
</feature>
<dbReference type="EMBL" id="FRCS01000002">
    <property type="protein sequence ID" value="SHM92712.1"/>
    <property type="molecule type" value="Genomic_DNA"/>
</dbReference>
<feature type="transmembrane region" description="Helical" evidence="1">
    <location>
        <begin position="12"/>
        <end position="37"/>
    </location>
</feature>
<keyword evidence="1" id="KW-0812">Transmembrane</keyword>
<dbReference type="STRING" id="134849.SAMN05443668_102206"/>
<dbReference type="AlphaFoldDB" id="A0A1M7MNY2"/>
<name>A0A1M7MNY2_9ACTN</name>
<keyword evidence="1" id="KW-0472">Membrane</keyword>
<feature type="transmembrane region" description="Helical" evidence="1">
    <location>
        <begin position="87"/>
        <end position="108"/>
    </location>
</feature>
<sequence length="173" mass="17993">MRTMKLTPRWRKIALITHVVSSVGWLGADAVLLVLGIAGLTGAAGGPDVVYPVAGLIGTVLITPLAVAALVTGIVCGLGTKWGLIRYWWVAVKLVVTAAMAGLVVFVLSPGLRTAADLGAALPREEQLNLVVAPSVAGSLLLFTTVLSVVKPWDRTARGRRALSARRQAPSPA</sequence>
<evidence type="ECO:0000313" key="3">
    <source>
        <dbReference type="Proteomes" id="UP000184440"/>
    </source>
</evidence>
<accession>A0A1M7MNY2</accession>
<evidence type="ECO:0000313" key="2">
    <source>
        <dbReference type="EMBL" id="SHM92712.1"/>
    </source>
</evidence>
<dbReference type="Proteomes" id="UP000184440">
    <property type="component" value="Unassembled WGS sequence"/>
</dbReference>
<organism evidence="2 3">
    <name type="scientific">Cryptosporangium aurantiacum</name>
    <dbReference type="NCBI Taxonomy" id="134849"/>
    <lineage>
        <taxon>Bacteria</taxon>
        <taxon>Bacillati</taxon>
        <taxon>Actinomycetota</taxon>
        <taxon>Actinomycetes</taxon>
        <taxon>Cryptosporangiales</taxon>
        <taxon>Cryptosporangiaceae</taxon>
        <taxon>Cryptosporangium</taxon>
    </lineage>
</organism>
<protein>
    <recommendedName>
        <fullName evidence="4">DUF2269 domain-containing protein</fullName>
    </recommendedName>
</protein>
<evidence type="ECO:0000256" key="1">
    <source>
        <dbReference type="SAM" id="Phobius"/>
    </source>
</evidence>
<proteinExistence type="predicted"/>
<gene>
    <name evidence="2" type="ORF">SAMN05443668_102206</name>
</gene>
<reference evidence="2 3" key="1">
    <citation type="submission" date="2016-11" db="EMBL/GenBank/DDBJ databases">
        <authorList>
            <person name="Jaros S."/>
            <person name="Januszkiewicz K."/>
            <person name="Wedrychowicz H."/>
        </authorList>
    </citation>
    <scope>NUCLEOTIDE SEQUENCE [LARGE SCALE GENOMIC DNA]</scope>
    <source>
        <strain evidence="2 3">DSM 46144</strain>
    </source>
</reference>
<keyword evidence="3" id="KW-1185">Reference proteome</keyword>
<keyword evidence="1" id="KW-1133">Transmembrane helix</keyword>